<comment type="cofactor">
    <cofactor evidence="1">
        <name>pyridoxal 5'-phosphate</name>
        <dbReference type="ChEBI" id="CHEBI:597326"/>
    </cofactor>
</comment>
<organism evidence="5 6">
    <name type="scientific">Amnibacterium kyonggiense</name>
    <dbReference type="NCBI Taxonomy" id="595671"/>
    <lineage>
        <taxon>Bacteria</taxon>
        <taxon>Bacillati</taxon>
        <taxon>Actinomycetota</taxon>
        <taxon>Actinomycetes</taxon>
        <taxon>Micrococcales</taxon>
        <taxon>Microbacteriaceae</taxon>
        <taxon>Amnibacterium</taxon>
    </lineage>
</organism>
<dbReference type="SUPFAM" id="SSF53686">
    <property type="entry name" value="Tryptophan synthase beta subunit-like PLP-dependent enzymes"/>
    <property type="match status" value="1"/>
</dbReference>
<dbReference type="OrthoDB" id="9805733at2"/>
<dbReference type="GO" id="GO:0006535">
    <property type="term" value="P:cysteine biosynthetic process from serine"/>
    <property type="evidence" value="ECO:0007669"/>
    <property type="project" value="InterPro"/>
</dbReference>
<gene>
    <name evidence="5" type="ORF">CLV52_1929</name>
</gene>
<dbReference type="PANTHER" id="PTHR10314">
    <property type="entry name" value="CYSTATHIONINE BETA-SYNTHASE"/>
    <property type="match status" value="1"/>
</dbReference>
<evidence type="ECO:0000259" key="4">
    <source>
        <dbReference type="Pfam" id="PF00291"/>
    </source>
</evidence>
<dbReference type="Pfam" id="PF00291">
    <property type="entry name" value="PALP"/>
    <property type="match status" value="1"/>
</dbReference>
<dbReference type="AlphaFoldDB" id="A0A4R7FKU0"/>
<sequence>MTTSTVSAPPSLPGVADSVLDLIGETPVVRLRRLAPEGGAQVLVKLEGSNPGGSAKDRPALSLVRHAEATGALPPGAPIVESTSGNTGIGLALVGRVTGHPVVIVHGGAMSPEKLALLRLYGAELVEADWTAGPEDPGNPRAVADRIALERGGWRSQQYDNPANPDAHYRYTGPEIWRQTGGAITHLVAGIGTGGTISGAGRFLREVSDGRVRVIGANPEGSAYGGGAVGPVRVEGVGTTWPSSHWPKNLDRSVPHEIRTIEDAVVFDTVARLAAEEAILVGPSSGLAVGVALQVAADLDPDAVVVAIAPDSATNYLGLLAR</sequence>
<dbReference type="InterPro" id="IPR001926">
    <property type="entry name" value="TrpB-like_PALP"/>
</dbReference>
<dbReference type="InterPro" id="IPR001216">
    <property type="entry name" value="P-phosphate_BS"/>
</dbReference>
<keyword evidence="3" id="KW-0663">Pyridoxal phosphate</keyword>
<dbReference type="RefSeq" id="WP_133766118.1">
    <property type="nucleotide sequence ID" value="NZ_BAAARP010000002.1"/>
</dbReference>
<comment type="caution">
    <text evidence="5">The sequence shown here is derived from an EMBL/GenBank/DDBJ whole genome shotgun (WGS) entry which is preliminary data.</text>
</comment>
<comment type="similarity">
    <text evidence="2">Belongs to the cysteine synthase/cystathionine beta-synthase family.</text>
</comment>
<dbReference type="InterPro" id="IPR050214">
    <property type="entry name" value="Cys_Synth/Cystath_Beta-Synth"/>
</dbReference>
<name>A0A4R7FKU0_9MICO</name>
<evidence type="ECO:0000256" key="2">
    <source>
        <dbReference type="ARBA" id="ARBA00007103"/>
    </source>
</evidence>
<keyword evidence="6" id="KW-1185">Reference proteome</keyword>
<evidence type="ECO:0000313" key="5">
    <source>
        <dbReference type="EMBL" id="TDS76990.1"/>
    </source>
</evidence>
<accession>A0A4R7FKU0</accession>
<evidence type="ECO:0000313" key="6">
    <source>
        <dbReference type="Proteomes" id="UP000295344"/>
    </source>
</evidence>
<dbReference type="CDD" id="cd01561">
    <property type="entry name" value="CBS_like"/>
    <property type="match status" value="1"/>
</dbReference>
<dbReference type="Proteomes" id="UP000295344">
    <property type="component" value="Unassembled WGS sequence"/>
</dbReference>
<dbReference type="InterPro" id="IPR036052">
    <property type="entry name" value="TrpB-like_PALP_sf"/>
</dbReference>
<dbReference type="PROSITE" id="PS00901">
    <property type="entry name" value="CYS_SYNTHASE"/>
    <property type="match status" value="1"/>
</dbReference>
<dbReference type="FunFam" id="3.40.50.1100:FF:000003">
    <property type="entry name" value="Cystathionine beta-synthase"/>
    <property type="match status" value="1"/>
</dbReference>
<dbReference type="EMBL" id="SOAM01000002">
    <property type="protein sequence ID" value="TDS76990.1"/>
    <property type="molecule type" value="Genomic_DNA"/>
</dbReference>
<evidence type="ECO:0000256" key="1">
    <source>
        <dbReference type="ARBA" id="ARBA00001933"/>
    </source>
</evidence>
<protein>
    <submittedName>
        <fullName evidence="5">Cystathionine beta-synthase/cysteine synthase A</fullName>
    </submittedName>
</protein>
<dbReference type="Gene3D" id="3.40.50.1100">
    <property type="match status" value="2"/>
</dbReference>
<proteinExistence type="inferred from homology"/>
<reference evidence="5 6" key="1">
    <citation type="submission" date="2019-03" db="EMBL/GenBank/DDBJ databases">
        <title>Genomic Encyclopedia of Archaeal and Bacterial Type Strains, Phase II (KMG-II): from individual species to whole genera.</title>
        <authorList>
            <person name="Goeker M."/>
        </authorList>
    </citation>
    <scope>NUCLEOTIDE SEQUENCE [LARGE SCALE GENOMIC DNA]</scope>
    <source>
        <strain evidence="5 6">DSM 24782</strain>
    </source>
</reference>
<feature type="domain" description="Tryptophan synthase beta chain-like PALP" evidence="4">
    <location>
        <begin position="20"/>
        <end position="311"/>
    </location>
</feature>
<dbReference type="GO" id="GO:0016765">
    <property type="term" value="F:transferase activity, transferring alkyl or aryl (other than methyl) groups"/>
    <property type="evidence" value="ECO:0007669"/>
    <property type="project" value="UniProtKB-ARBA"/>
</dbReference>
<evidence type="ECO:0000256" key="3">
    <source>
        <dbReference type="ARBA" id="ARBA00022898"/>
    </source>
</evidence>